<keyword evidence="1" id="KW-0812">Transmembrane</keyword>
<dbReference type="Pfam" id="PF12679">
    <property type="entry name" value="ABC2_membrane_2"/>
    <property type="match status" value="1"/>
</dbReference>
<dbReference type="Pfam" id="PF12040">
    <property type="entry name" value="DUF3526"/>
    <property type="match status" value="1"/>
</dbReference>
<feature type="transmembrane region" description="Helical" evidence="1">
    <location>
        <begin position="285"/>
        <end position="307"/>
    </location>
</feature>
<dbReference type="GO" id="GO:0140359">
    <property type="term" value="F:ABC-type transporter activity"/>
    <property type="evidence" value="ECO:0007669"/>
    <property type="project" value="InterPro"/>
</dbReference>
<dbReference type="AlphaFoldDB" id="A0A318SU64"/>
<dbReference type="RefSeq" id="WP_324998171.1">
    <property type="nucleotide sequence ID" value="NZ_QJTC01000008.1"/>
</dbReference>
<keyword evidence="3" id="KW-1185">Reference proteome</keyword>
<sequence>MPSAALLPVSVPHGMPPHTPAQSPRLRLVMAHELRLLLAERTLWLAGALFALLICYALYNGVVQTTARDRAQAALVRNDTATRAAQLERLQRIMVGTEPGTPFGKPANPEHMGGSFGAHHVWMPSAPLAPLALGQADLYPSQFQVDYQSKVNFIHNDDIENPWNLLSGHFDLAFVVVYLLPLLIFSIGYNLLSVERENGTLRLLLSQPLALGTLLLGKVAARAAVLLGLAVLVPAGVLLGLRPGATLAAGASALWWVLLVSGYALFWFALVVAVNALGRSSATNAMLLVIGWVLVVLVAPVLLALAVTAVSPAPSRAEPAGHIRAVTADAMARNSVLLATDYKHLSQPETLVPRDGRIALAGRAMASYRIEREVDAAIQPALDRFDAQQARQQALVVRYAVLSPAAVAYEGMTALAGSGQRRHAHFMTQLDRYHAAWKQFFFSRIDAGRAVTPADFAAMPTYAWQEEEPALVGRMALRSVLQQLLPTLALLALAGWRLRRQPAHLSDKHF</sequence>
<protein>
    <submittedName>
        <fullName evidence="2">ABC-2 type transport system permease protein</fullName>
    </submittedName>
</protein>
<dbReference type="PANTHER" id="PTHR43471:SF14">
    <property type="entry name" value="ABC-2 TYPE TRANSPORT SYSTEM PERMEASE PROTEIN"/>
    <property type="match status" value="1"/>
</dbReference>
<accession>A0A318SU64</accession>
<gene>
    <name evidence="2" type="ORF">DFQ15_1089</name>
</gene>
<keyword evidence="1" id="KW-0472">Membrane</keyword>
<keyword evidence="1" id="KW-1133">Transmembrane helix</keyword>
<proteinExistence type="predicted"/>
<comment type="caution">
    <text evidence="2">The sequence shown here is derived from an EMBL/GenBank/DDBJ whole genome shotgun (WGS) entry which is preliminary data.</text>
</comment>
<reference evidence="2 3" key="1">
    <citation type="submission" date="2018-06" db="EMBL/GenBank/DDBJ databases">
        <title>Genomic Encyclopedia of Type Strains, Phase III (KMG-III): the genomes of soil and plant-associated and newly described type strains.</title>
        <authorList>
            <person name="Whitman W."/>
        </authorList>
    </citation>
    <scope>NUCLEOTIDE SEQUENCE [LARGE SCALE GENOMIC DNA]</scope>
    <source>
        <strain evidence="2 3">CECT 7646</strain>
    </source>
</reference>
<organism evidence="2 3">
    <name type="scientific">Xylophilus ampelinus</name>
    <dbReference type="NCBI Taxonomy" id="54067"/>
    <lineage>
        <taxon>Bacteria</taxon>
        <taxon>Pseudomonadati</taxon>
        <taxon>Pseudomonadota</taxon>
        <taxon>Betaproteobacteria</taxon>
        <taxon>Burkholderiales</taxon>
        <taxon>Xylophilus</taxon>
    </lineage>
</organism>
<dbReference type="EMBL" id="QJTC01000008">
    <property type="protein sequence ID" value="PYE78220.1"/>
    <property type="molecule type" value="Genomic_DNA"/>
</dbReference>
<evidence type="ECO:0000313" key="2">
    <source>
        <dbReference type="EMBL" id="PYE78220.1"/>
    </source>
</evidence>
<dbReference type="InterPro" id="IPR021913">
    <property type="entry name" value="DUF3526"/>
</dbReference>
<evidence type="ECO:0000313" key="3">
    <source>
        <dbReference type="Proteomes" id="UP000247540"/>
    </source>
</evidence>
<feature type="transmembrane region" description="Helical" evidence="1">
    <location>
        <begin position="253"/>
        <end position="278"/>
    </location>
</feature>
<dbReference type="GO" id="GO:0005886">
    <property type="term" value="C:plasma membrane"/>
    <property type="evidence" value="ECO:0007669"/>
    <property type="project" value="UniProtKB-SubCell"/>
</dbReference>
<dbReference type="Proteomes" id="UP000247540">
    <property type="component" value="Unassembled WGS sequence"/>
</dbReference>
<dbReference type="PANTHER" id="PTHR43471">
    <property type="entry name" value="ABC TRANSPORTER PERMEASE"/>
    <property type="match status" value="1"/>
</dbReference>
<feature type="transmembrane region" description="Helical" evidence="1">
    <location>
        <begin position="42"/>
        <end position="59"/>
    </location>
</feature>
<evidence type="ECO:0000256" key="1">
    <source>
        <dbReference type="SAM" id="Phobius"/>
    </source>
</evidence>
<name>A0A318SU64_9BURK</name>
<feature type="transmembrane region" description="Helical" evidence="1">
    <location>
        <begin position="219"/>
        <end position="241"/>
    </location>
</feature>
<feature type="transmembrane region" description="Helical" evidence="1">
    <location>
        <begin position="172"/>
        <end position="192"/>
    </location>
</feature>